<keyword evidence="3" id="KW-1003">Cell membrane</keyword>
<protein>
    <submittedName>
        <fullName evidence="21">Undecaprenol kinase</fullName>
        <ecNumber evidence="21">2.7.1.66</ecNumber>
    </submittedName>
</protein>
<keyword evidence="18" id="KW-0460">Magnesium</keyword>
<dbReference type="GO" id="GO:0046872">
    <property type="term" value="F:metal ion binding"/>
    <property type="evidence" value="ECO:0007669"/>
    <property type="project" value="UniProtKB-KW"/>
</dbReference>
<dbReference type="InterPro" id="IPR000326">
    <property type="entry name" value="PAP2/HPO"/>
</dbReference>
<dbReference type="EMBL" id="LS483487">
    <property type="protein sequence ID" value="SQJ00618.1"/>
    <property type="molecule type" value="Genomic_DNA"/>
</dbReference>
<evidence type="ECO:0000256" key="8">
    <source>
        <dbReference type="ARBA" id="ARBA00022777"/>
    </source>
</evidence>
<keyword evidence="18" id="KW-0479">Metal-binding</keyword>
<dbReference type="AlphaFoldDB" id="A0AAX2J993"/>
<dbReference type="PANTHER" id="PTHR34299">
    <property type="entry name" value="DIACYLGLYCEROL KINASE"/>
    <property type="match status" value="1"/>
</dbReference>
<keyword evidence="5 21" id="KW-0808">Transferase</keyword>
<feature type="transmembrane region" description="Helical" evidence="19">
    <location>
        <begin position="56"/>
        <end position="75"/>
    </location>
</feature>
<evidence type="ECO:0000256" key="4">
    <source>
        <dbReference type="ARBA" id="ARBA00022516"/>
    </source>
</evidence>
<reference evidence="21 22" key="1">
    <citation type="submission" date="2018-06" db="EMBL/GenBank/DDBJ databases">
        <authorList>
            <consortium name="Pathogen Informatics"/>
            <person name="Doyle S."/>
        </authorList>
    </citation>
    <scope>NUCLEOTIDE SEQUENCE [LARGE SCALE GENOMIC DNA]</scope>
    <source>
        <strain evidence="21 22">NCTC12112</strain>
    </source>
</reference>
<feature type="binding site" evidence="17">
    <location>
        <position position="28"/>
    </location>
    <ligand>
        <name>ATP</name>
        <dbReference type="ChEBI" id="CHEBI:30616"/>
    </ligand>
</feature>
<keyword evidence="14" id="KW-1208">Phospholipid metabolism</keyword>
<feature type="domain" description="Phosphatidic acid phosphatase type 2/haloperoxidase" evidence="20">
    <location>
        <begin position="145"/>
        <end position="234"/>
    </location>
</feature>
<keyword evidence="11" id="KW-0443">Lipid metabolism</keyword>
<feature type="binding site" evidence="18">
    <location>
        <position position="76"/>
    </location>
    <ligand>
        <name>a divalent metal cation</name>
        <dbReference type="ChEBI" id="CHEBI:60240"/>
    </ligand>
</feature>
<evidence type="ECO:0000256" key="2">
    <source>
        <dbReference type="ARBA" id="ARBA00005967"/>
    </source>
</evidence>
<accession>A0AAX2J993</accession>
<keyword evidence="6 19" id="KW-0812">Transmembrane</keyword>
<dbReference type="Pfam" id="PF01219">
    <property type="entry name" value="DAGK_prokar"/>
    <property type="match status" value="1"/>
</dbReference>
<dbReference type="CDD" id="cd14266">
    <property type="entry name" value="UDPK_IM_PAP2_like"/>
    <property type="match status" value="1"/>
</dbReference>
<evidence type="ECO:0000256" key="19">
    <source>
        <dbReference type="SAM" id="Phobius"/>
    </source>
</evidence>
<feature type="transmembrane region" description="Helical" evidence="19">
    <location>
        <begin position="191"/>
        <end position="207"/>
    </location>
</feature>
<feature type="active site" description="Proton acceptor" evidence="15">
    <location>
        <position position="69"/>
    </location>
</feature>
<feature type="transmembrane region" description="Helical" evidence="19">
    <location>
        <begin position="214"/>
        <end position="235"/>
    </location>
</feature>
<dbReference type="InterPro" id="IPR036945">
    <property type="entry name" value="DAGK_sf"/>
</dbReference>
<feature type="binding site" evidence="18">
    <location>
        <position position="28"/>
    </location>
    <ligand>
        <name>a divalent metal cation</name>
        <dbReference type="ChEBI" id="CHEBI:60240"/>
    </ligand>
</feature>
<feature type="binding site" evidence="17">
    <location>
        <begin position="85"/>
        <end position="87"/>
    </location>
    <ligand>
        <name>ATP</name>
        <dbReference type="ChEBI" id="CHEBI:30616"/>
    </ligand>
</feature>
<keyword evidence="12 19" id="KW-0472">Membrane</keyword>
<evidence type="ECO:0000256" key="7">
    <source>
        <dbReference type="ARBA" id="ARBA00022741"/>
    </source>
</evidence>
<dbReference type="Pfam" id="PF01569">
    <property type="entry name" value="PAP2"/>
    <property type="match status" value="1"/>
</dbReference>
<keyword evidence="7 17" id="KW-0547">Nucleotide-binding</keyword>
<dbReference type="EC" id="2.7.1.66" evidence="21"/>
<dbReference type="GO" id="GO:0005524">
    <property type="term" value="F:ATP binding"/>
    <property type="evidence" value="ECO:0007669"/>
    <property type="project" value="UniProtKB-KW"/>
</dbReference>
<evidence type="ECO:0000256" key="10">
    <source>
        <dbReference type="ARBA" id="ARBA00022989"/>
    </source>
</evidence>
<evidence type="ECO:0000256" key="12">
    <source>
        <dbReference type="ARBA" id="ARBA00023136"/>
    </source>
</evidence>
<evidence type="ECO:0000256" key="1">
    <source>
        <dbReference type="ARBA" id="ARBA00004651"/>
    </source>
</evidence>
<proteinExistence type="inferred from homology"/>
<dbReference type="PANTHER" id="PTHR34299:SF1">
    <property type="entry name" value="DIACYLGLYCEROL KINASE"/>
    <property type="match status" value="1"/>
</dbReference>
<dbReference type="GO" id="GO:0036433">
    <property type="term" value="F:di-trans, poly-cis-undecaprenol kinase activity"/>
    <property type="evidence" value="ECO:0007669"/>
    <property type="project" value="UniProtKB-EC"/>
</dbReference>
<keyword evidence="13" id="KW-0594">Phospholipid biosynthesis</keyword>
<keyword evidence="10 19" id="KW-1133">Transmembrane helix</keyword>
<dbReference type="Proteomes" id="UP000249008">
    <property type="component" value="Chromosome 1"/>
</dbReference>
<dbReference type="Gene3D" id="1.10.287.3610">
    <property type="match status" value="1"/>
</dbReference>
<feature type="binding site" evidence="17">
    <location>
        <begin position="94"/>
        <end position="95"/>
    </location>
    <ligand>
        <name>ATP</name>
        <dbReference type="ChEBI" id="CHEBI:30616"/>
    </ligand>
</feature>
<organism evidence="21 22">
    <name type="scientific">Fusobacterium ulcerans</name>
    <dbReference type="NCBI Taxonomy" id="861"/>
    <lineage>
        <taxon>Bacteria</taxon>
        <taxon>Fusobacteriati</taxon>
        <taxon>Fusobacteriota</taxon>
        <taxon>Fusobacteriia</taxon>
        <taxon>Fusobacteriales</taxon>
        <taxon>Fusobacteriaceae</taxon>
        <taxon>Fusobacterium</taxon>
    </lineage>
</organism>
<feature type="transmembrane region" description="Helical" evidence="19">
    <location>
        <begin position="96"/>
        <end position="116"/>
    </location>
</feature>
<evidence type="ECO:0000256" key="5">
    <source>
        <dbReference type="ARBA" id="ARBA00022679"/>
    </source>
</evidence>
<evidence type="ECO:0000313" key="22">
    <source>
        <dbReference type="Proteomes" id="UP000249008"/>
    </source>
</evidence>
<evidence type="ECO:0000256" key="18">
    <source>
        <dbReference type="PIRSR" id="PIRSR600829-4"/>
    </source>
</evidence>
<dbReference type="GeneID" id="78455490"/>
<evidence type="ECO:0000256" key="17">
    <source>
        <dbReference type="PIRSR" id="PIRSR600829-3"/>
    </source>
</evidence>
<gene>
    <name evidence="21" type="primary">dgkA</name>
    <name evidence="21" type="ORF">NCTC12112_00912</name>
</gene>
<evidence type="ECO:0000256" key="16">
    <source>
        <dbReference type="PIRSR" id="PIRSR600829-2"/>
    </source>
</evidence>
<evidence type="ECO:0000256" key="6">
    <source>
        <dbReference type="ARBA" id="ARBA00022692"/>
    </source>
</evidence>
<dbReference type="InterPro" id="IPR000829">
    <property type="entry name" value="DAGK"/>
</dbReference>
<evidence type="ECO:0000256" key="9">
    <source>
        <dbReference type="ARBA" id="ARBA00022840"/>
    </source>
</evidence>
<feature type="binding site" evidence="17">
    <location>
        <position position="76"/>
    </location>
    <ligand>
        <name>ATP</name>
        <dbReference type="ChEBI" id="CHEBI:30616"/>
    </ligand>
</feature>
<name>A0AAX2J993_9FUSO</name>
<keyword evidence="9 17" id="KW-0067">ATP-binding</keyword>
<comment type="subcellular location">
    <subcellularLocation>
        <location evidence="1">Cell membrane</location>
        <topology evidence="1">Multi-pass membrane protein</topology>
    </subcellularLocation>
</comment>
<comment type="cofactor">
    <cofactor evidence="18">
        <name>Mg(2+)</name>
        <dbReference type="ChEBI" id="CHEBI:18420"/>
    </cofactor>
    <text evidence="18">Mn(2+), Zn(2+), Cd(2+) and Co(2+) support activity to lesser extents.</text>
</comment>
<evidence type="ECO:0000259" key="20">
    <source>
        <dbReference type="Pfam" id="PF01569"/>
    </source>
</evidence>
<feature type="transmembrane region" description="Helical" evidence="19">
    <location>
        <begin position="33"/>
        <end position="50"/>
    </location>
</feature>
<dbReference type="RefSeq" id="WP_005976576.1">
    <property type="nucleotide sequence ID" value="NZ_BAABXY010000001.1"/>
</dbReference>
<dbReference type="Gene3D" id="1.20.144.10">
    <property type="entry name" value="Phosphatidic acid phosphatase type 2/haloperoxidase"/>
    <property type="match status" value="1"/>
</dbReference>
<evidence type="ECO:0000256" key="14">
    <source>
        <dbReference type="ARBA" id="ARBA00023264"/>
    </source>
</evidence>
<dbReference type="GO" id="GO:0005886">
    <property type="term" value="C:plasma membrane"/>
    <property type="evidence" value="ECO:0007669"/>
    <property type="project" value="UniProtKB-SubCell"/>
</dbReference>
<dbReference type="KEGG" id="ful:C4N20_11760"/>
<dbReference type="SUPFAM" id="SSF48317">
    <property type="entry name" value="Acid phosphatase/Vanadium-dependent haloperoxidase"/>
    <property type="match status" value="1"/>
</dbReference>
<dbReference type="GO" id="GO:0008654">
    <property type="term" value="P:phospholipid biosynthetic process"/>
    <property type="evidence" value="ECO:0007669"/>
    <property type="project" value="UniProtKB-KW"/>
</dbReference>
<dbReference type="InterPro" id="IPR036938">
    <property type="entry name" value="PAP2/HPO_sf"/>
</dbReference>
<keyword evidence="4" id="KW-0444">Lipid biosynthesis</keyword>
<sequence>MNKDWKKKGVTESFNVAFEGLFEAIRSERHMKFHCFCTIIVLILSLFLDLGKYETLSLIISISLMWVAELFNTAIESCVDMVTKEYHPLAKRAKDIAASAVLVTALNALLVGYIIFEKKITFQLRNAFYIFKNSYQHTALSIFVLVIIIVICLKLLFKKGTPLRGGIPSGHSALASSIFTIITFLTNNPKVFFLSLILVVLVMHSRIEGKIHTLFETVIGALLGWGVTYLILLLLKM</sequence>
<evidence type="ECO:0000256" key="15">
    <source>
        <dbReference type="PIRSR" id="PIRSR600829-1"/>
    </source>
</evidence>
<evidence type="ECO:0000256" key="3">
    <source>
        <dbReference type="ARBA" id="ARBA00022475"/>
    </source>
</evidence>
<feature type="binding site" evidence="16">
    <location>
        <position position="69"/>
    </location>
    <ligand>
        <name>substrate</name>
    </ligand>
</feature>
<evidence type="ECO:0000313" key="21">
    <source>
        <dbReference type="EMBL" id="SQJ00618.1"/>
    </source>
</evidence>
<evidence type="ECO:0000256" key="11">
    <source>
        <dbReference type="ARBA" id="ARBA00023098"/>
    </source>
</evidence>
<evidence type="ECO:0000256" key="13">
    <source>
        <dbReference type="ARBA" id="ARBA00023209"/>
    </source>
</evidence>
<comment type="similarity">
    <text evidence="2">Belongs to the bacterial diacylglycerol kinase family.</text>
</comment>
<keyword evidence="8 21" id="KW-0418">Kinase</keyword>
<feature type="transmembrane region" description="Helical" evidence="19">
    <location>
        <begin position="136"/>
        <end position="157"/>
    </location>
</feature>